<feature type="repeat" description="FG-GAP" evidence="12">
    <location>
        <begin position="175"/>
        <end position="240"/>
    </location>
</feature>
<dbReference type="Pfam" id="PF00357">
    <property type="entry name" value="Integrin_alpha"/>
    <property type="match status" value="1"/>
</dbReference>
<dbReference type="GO" id="GO:0008305">
    <property type="term" value="C:integrin complex"/>
    <property type="evidence" value="ECO:0007669"/>
    <property type="project" value="InterPro"/>
</dbReference>
<dbReference type="EMBL" id="VYZN01000054">
    <property type="protein sequence ID" value="KAE9526976.1"/>
    <property type="molecule type" value="Genomic_DNA"/>
</dbReference>
<dbReference type="Gene3D" id="1.20.5.930">
    <property type="entry name" value="Bicelle-embedded integrin alpha(iib) transmembrane segment"/>
    <property type="match status" value="1"/>
</dbReference>
<dbReference type="Gene3D" id="2.60.40.1530">
    <property type="entry name" value="ntegrin, alpha v. Chain A, domain 4"/>
    <property type="match status" value="2"/>
</dbReference>
<evidence type="ECO:0000259" key="17">
    <source>
        <dbReference type="Pfam" id="PF20806"/>
    </source>
</evidence>
<dbReference type="PRINTS" id="PR01185">
    <property type="entry name" value="INTEGRINA"/>
</dbReference>
<evidence type="ECO:0000256" key="7">
    <source>
        <dbReference type="ARBA" id="ARBA00022989"/>
    </source>
</evidence>
<dbReference type="InterPro" id="IPR048286">
    <property type="entry name" value="Integrin_alpha_Ig-like_3"/>
</dbReference>
<keyword evidence="19" id="KW-1185">Reference proteome</keyword>
<dbReference type="OrthoDB" id="5317514at2759"/>
<dbReference type="SMART" id="SM00191">
    <property type="entry name" value="Int_alpha"/>
    <property type="match status" value="4"/>
</dbReference>
<feature type="repeat" description="FG-GAP" evidence="12">
    <location>
        <begin position="306"/>
        <end position="368"/>
    </location>
</feature>
<dbReference type="PANTHER" id="PTHR23220">
    <property type="entry name" value="INTEGRIN ALPHA"/>
    <property type="match status" value="1"/>
</dbReference>
<evidence type="ECO:0000256" key="14">
    <source>
        <dbReference type="SAM" id="MobiDB-lite"/>
    </source>
</evidence>
<evidence type="ECO:0000256" key="9">
    <source>
        <dbReference type="ARBA" id="ARBA00023136"/>
    </source>
</evidence>
<comment type="caution">
    <text evidence="18">The sequence shown here is derived from an EMBL/GenBank/DDBJ whole genome shotgun (WGS) entry which is preliminary data.</text>
</comment>
<dbReference type="InterPro" id="IPR018184">
    <property type="entry name" value="Integrin_alpha_C_CS"/>
</dbReference>
<gene>
    <name evidence="18" type="ORF">AGLY_013624</name>
</gene>
<keyword evidence="7 13" id="KW-1133">Transmembrane helix</keyword>
<dbReference type="GO" id="GO:0033627">
    <property type="term" value="P:cell adhesion mediated by integrin"/>
    <property type="evidence" value="ECO:0007669"/>
    <property type="project" value="TreeGrafter"/>
</dbReference>
<sequence>MFQACAPRYVYFTSNGNKREPVGSCYTTTDFSTDFAEYSPCRTRNWGHHKQGTCQAGLGASVSKDGKRLFIGAVGSWYWQGQLYSVNSSARLPFLPAIQYIIDDIDEGQFYSQNLYSRPDVLSTNEGPPADDDSYLGYSVAVGAFGFGSESGAAVGMPRGAGLYGKVLLYSTDLTNLYNITGDQLGAYFGYSICVSDVDGDGGDDIIIGAPLFSEFSKNDGSYETGKIYVYLKKEGYKFYERNTRMGFNSKSRFGLALSSLGDINKDGYGDFVVGAPYDGPNELGAVYIYHGTKTGVREKYSQVIKSEDVSIGVRPISTFGFSLSGGTDLDNNQYPDLIIGAYESDTAYFMKARPVAQMTTSVYFKSENKQIALERRECTTRDGTLVPCLFLSTCLQYTGIGVDDQLNIEMQLVLDAKKPKSPRMFFLLDENRNVLNHSLTLDKNDQSCKTFNVYLKNNVRDKLTPLEAELRYRIIEENRKFTRTLTPVIDLDNELFAVSRDSISIQKNCGGDNICIPNLRLIATPDSESFLLGSNKKLKVDVIVQNEGEDSFETTFDMTVPPGINYVKIERIDNNENDIPVQCSAPSEMTNNTLHCDIGNPLPRDKYVQFKVVLEPYQTTETKAKYEFNMVVNSTNPERFDSVSDNTKYLGVPLWAETDLIIVGSSKPVDVHYNITMEESLNITDEKQIGPQVIHIYGIRNKGPSDILEAEAYIDWPMFTLAGEPLLYLLEMPETNGQVKCEAIEEINPLKLNVSVDSMSIDRKRKSYFESSGLISSGSGASVTVKGTEGASSNSAGAVVTKIKTFAELTEEEKRRFMEIQKKEEEESKLQWGDGSYEQKIRYQNSKHESTGTKVNSGMSNSRNEGSGATVVTDANRGPKFMIGSSESGGGVVHSEYSGSKSTNVLTGSQRGNGEVSGASVVTNANRGQTFTAESSESSGGIVRNEFESKSSSSGSAGGTSSAQGNRWSVAGGAESDSRYGSASRGVYGAAHFDESESSSGSSTFQMGTSSSGGASRVETVGTDSRVAGSFENSAGSESRGQSSVTVIQSGSKVYGGSELHGGSESYGGSEVRGGSKIYSESEIRGGSEVRGGSNVYSGTEAYGGSEVRGGSEVYGGSELRGGSEVRGEWSSGGQSSVTKHGGINGWETSKTTAESRGEKWSRDNGIGTQWNQGGSGWHQGAKNFTSFRESEKSHVANTTWDDSAGGGIQKTYVTDRWRTNNDGVIRNGSSSHVVDGDALDYRDAAVRRMNMAAGTGSVTNVLGGTTGDDSDLSISLTGGAAVTERQNQGFRQTKVDESEMVQRWRTVDGKLYRANAAGTWDTLHMTSDGNGPTEVYEAQDLSPQNYVKPTDVDGKFKLYTRFRRDTQTKRCGPTRCVTVKCKIGPLSKDQEVWLSFRSRAWVTTLKKVAFNRPVTLSSTLSAKVTKLQYIGKPESKLAQVRSYEVFTEVIPRDLAVKPDIIPLWIVVLAAVAGTAILLLLVYLLYKCGFFKRNRPSSAPEKQPLTHRNGQAELYQTGDEAL</sequence>
<dbReference type="PANTHER" id="PTHR23220:SF133">
    <property type="entry name" value="INTEGRIN ALPHA-PS2"/>
    <property type="match status" value="1"/>
</dbReference>
<dbReference type="Gene3D" id="2.60.40.1510">
    <property type="entry name" value="ntegrin, alpha v. Chain A, domain 3"/>
    <property type="match status" value="1"/>
</dbReference>
<dbReference type="GO" id="GO:0005178">
    <property type="term" value="F:integrin binding"/>
    <property type="evidence" value="ECO:0007669"/>
    <property type="project" value="TreeGrafter"/>
</dbReference>
<dbReference type="GO" id="GO:0007229">
    <property type="term" value="P:integrin-mediated signaling pathway"/>
    <property type="evidence" value="ECO:0007669"/>
    <property type="project" value="UniProtKB-KW"/>
</dbReference>
<dbReference type="InterPro" id="IPR028994">
    <property type="entry name" value="Integrin_alpha_N"/>
</dbReference>
<keyword evidence="3 13" id="KW-0812">Transmembrane</keyword>
<protein>
    <submittedName>
        <fullName evidence="18">Uncharacterized protein</fullName>
    </submittedName>
</protein>
<evidence type="ECO:0000256" key="13">
    <source>
        <dbReference type="RuleBase" id="RU003762"/>
    </source>
</evidence>
<proteinExistence type="inferred from homology"/>
<feature type="compositionally biased region" description="Polar residues" evidence="14">
    <location>
        <begin position="921"/>
        <end position="940"/>
    </location>
</feature>
<feature type="compositionally biased region" description="Polar residues" evidence="14">
    <location>
        <begin position="853"/>
        <end position="868"/>
    </location>
</feature>
<dbReference type="PROSITE" id="PS51470">
    <property type="entry name" value="FG_GAP"/>
    <property type="match status" value="3"/>
</dbReference>
<evidence type="ECO:0000313" key="19">
    <source>
        <dbReference type="Proteomes" id="UP000475862"/>
    </source>
</evidence>
<dbReference type="Gene3D" id="2.130.10.130">
    <property type="entry name" value="Integrin alpha, N-terminal"/>
    <property type="match status" value="1"/>
</dbReference>
<dbReference type="GO" id="GO:0007157">
    <property type="term" value="P:heterophilic cell-cell adhesion via plasma membrane cell adhesion molecules"/>
    <property type="evidence" value="ECO:0007669"/>
    <property type="project" value="UniProtKB-ARBA"/>
</dbReference>
<feature type="domain" description="Integrin alpha third immunoglobulin-like" evidence="17">
    <location>
        <begin position="1358"/>
        <end position="1438"/>
    </location>
</feature>
<evidence type="ECO:0000256" key="8">
    <source>
        <dbReference type="ARBA" id="ARBA00023037"/>
    </source>
</evidence>
<evidence type="ECO:0000259" key="15">
    <source>
        <dbReference type="Pfam" id="PF08441"/>
    </source>
</evidence>
<feature type="compositionally biased region" description="Low complexity" evidence="14">
    <location>
        <begin position="999"/>
        <end position="1015"/>
    </location>
</feature>
<feature type="repeat" description="FG-GAP" evidence="12">
    <location>
        <begin position="241"/>
        <end position="299"/>
    </location>
</feature>
<organism evidence="18 19">
    <name type="scientific">Aphis glycines</name>
    <name type="common">Soybean aphid</name>
    <dbReference type="NCBI Taxonomy" id="307491"/>
    <lineage>
        <taxon>Eukaryota</taxon>
        <taxon>Metazoa</taxon>
        <taxon>Ecdysozoa</taxon>
        <taxon>Arthropoda</taxon>
        <taxon>Hexapoda</taxon>
        <taxon>Insecta</taxon>
        <taxon>Pterygota</taxon>
        <taxon>Neoptera</taxon>
        <taxon>Paraneoptera</taxon>
        <taxon>Hemiptera</taxon>
        <taxon>Sternorrhyncha</taxon>
        <taxon>Aphidomorpha</taxon>
        <taxon>Aphidoidea</taxon>
        <taxon>Aphididae</taxon>
        <taxon>Aphidini</taxon>
        <taxon>Aphis</taxon>
        <taxon>Aphis</taxon>
    </lineage>
</organism>
<dbReference type="InterPro" id="IPR048285">
    <property type="entry name" value="Integrin_alpha_Ig-like_2"/>
</dbReference>
<dbReference type="GO" id="GO:0007160">
    <property type="term" value="P:cell-matrix adhesion"/>
    <property type="evidence" value="ECO:0007669"/>
    <property type="project" value="TreeGrafter"/>
</dbReference>
<dbReference type="InterPro" id="IPR013519">
    <property type="entry name" value="Int_alpha_beta-p"/>
</dbReference>
<dbReference type="InterPro" id="IPR013517">
    <property type="entry name" value="FG-GAP"/>
</dbReference>
<feature type="domain" description="Integrin alpha first immunoglubulin-like" evidence="15">
    <location>
        <begin position="353"/>
        <end position="498"/>
    </location>
</feature>
<feature type="domain" description="Integrin alpha third immunoglobulin-like" evidence="17">
    <location>
        <begin position="662"/>
        <end position="826"/>
    </location>
</feature>
<keyword evidence="11" id="KW-0325">Glycoprotein</keyword>
<keyword evidence="9 13" id="KW-0472">Membrane</keyword>
<comment type="subcellular location">
    <subcellularLocation>
        <location evidence="1 13">Membrane</location>
        <topology evidence="1 13">Single-pass type I membrane protein</topology>
    </subcellularLocation>
</comment>
<keyword evidence="5" id="KW-0677">Repeat</keyword>
<evidence type="ECO:0000256" key="11">
    <source>
        <dbReference type="ARBA" id="ARBA00023180"/>
    </source>
</evidence>
<keyword evidence="8 13" id="KW-0401">Integrin</keyword>
<dbReference type="GO" id="GO:0009897">
    <property type="term" value="C:external side of plasma membrane"/>
    <property type="evidence" value="ECO:0007669"/>
    <property type="project" value="TreeGrafter"/>
</dbReference>
<evidence type="ECO:0000256" key="3">
    <source>
        <dbReference type="ARBA" id="ARBA00022692"/>
    </source>
</evidence>
<evidence type="ECO:0000256" key="10">
    <source>
        <dbReference type="ARBA" id="ARBA00023170"/>
    </source>
</evidence>
<comment type="similarity">
    <text evidence="2 13">Belongs to the integrin alpha chain family.</text>
</comment>
<accession>A0A6G0T7G7</accession>
<reference evidence="18 19" key="1">
    <citation type="submission" date="2019-08" db="EMBL/GenBank/DDBJ databases">
        <title>The genome of the soybean aphid Biotype 1, its phylome, world population structure and adaptation to the North American continent.</title>
        <authorList>
            <person name="Giordano R."/>
            <person name="Donthu R.K."/>
            <person name="Hernandez A.G."/>
            <person name="Wright C.L."/>
            <person name="Zimin A.V."/>
        </authorList>
    </citation>
    <scope>NUCLEOTIDE SEQUENCE [LARGE SCALE GENOMIC DNA]</scope>
    <source>
        <tissue evidence="18">Whole aphids</tissue>
    </source>
</reference>
<evidence type="ECO:0000256" key="6">
    <source>
        <dbReference type="ARBA" id="ARBA00022889"/>
    </source>
</evidence>
<evidence type="ECO:0000256" key="5">
    <source>
        <dbReference type="ARBA" id="ARBA00022737"/>
    </source>
</evidence>
<evidence type="ECO:0000256" key="1">
    <source>
        <dbReference type="ARBA" id="ARBA00004479"/>
    </source>
</evidence>
<feature type="compositionally biased region" description="Polar residues" evidence="14">
    <location>
        <begin position="902"/>
        <end position="913"/>
    </location>
</feature>
<dbReference type="Gene3D" id="2.60.40.1460">
    <property type="entry name" value="Integrin domains. Chain A, domain 2"/>
    <property type="match status" value="1"/>
</dbReference>
<feature type="region of interest" description="Disordered" evidence="14">
    <location>
        <begin position="845"/>
        <end position="1020"/>
    </location>
</feature>
<evidence type="ECO:0000256" key="4">
    <source>
        <dbReference type="ARBA" id="ARBA00022729"/>
    </source>
</evidence>
<dbReference type="PROSITE" id="PS00242">
    <property type="entry name" value="INTEGRIN_ALPHA"/>
    <property type="match status" value="1"/>
</dbReference>
<feature type="domain" description="Integrin alpha second immunoglobulin-like" evidence="16">
    <location>
        <begin position="510"/>
        <end position="640"/>
    </location>
</feature>
<dbReference type="Pfam" id="PF20806">
    <property type="entry name" value="Integrin_A_Ig_3"/>
    <property type="match status" value="2"/>
</dbReference>
<dbReference type="SUPFAM" id="SSF69179">
    <property type="entry name" value="Integrin domains"/>
    <property type="match status" value="3"/>
</dbReference>
<dbReference type="Pfam" id="PF20805">
    <property type="entry name" value="Integrin_A_Ig_2"/>
    <property type="match status" value="1"/>
</dbReference>
<keyword evidence="6 13" id="KW-0130">Cell adhesion</keyword>
<evidence type="ECO:0000313" key="18">
    <source>
        <dbReference type="EMBL" id="KAE9526976.1"/>
    </source>
</evidence>
<name>A0A6G0T7G7_APHGL</name>
<dbReference type="InterPro" id="IPR032695">
    <property type="entry name" value="Integrin_dom_sf"/>
</dbReference>
<evidence type="ECO:0000256" key="12">
    <source>
        <dbReference type="PROSITE-ProRule" id="PRU00803"/>
    </source>
</evidence>
<feature type="compositionally biased region" description="Basic and acidic residues" evidence="14">
    <location>
        <begin position="1155"/>
        <end position="1164"/>
    </location>
</feature>
<dbReference type="InterPro" id="IPR013649">
    <property type="entry name" value="Integrin_alpha_Ig-like_1"/>
</dbReference>
<dbReference type="Pfam" id="PF08441">
    <property type="entry name" value="Integrin_A_Ig_1"/>
    <property type="match status" value="1"/>
</dbReference>
<dbReference type="GO" id="GO:0048513">
    <property type="term" value="P:animal organ development"/>
    <property type="evidence" value="ECO:0007669"/>
    <property type="project" value="UniProtKB-ARBA"/>
</dbReference>
<feature type="region of interest" description="Disordered" evidence="14">
    <location>
        <begin position="1056"/>
        <end position="1179"/>
    </location>
</feature>
<keyword evidence="4" id="KW-0732">Signal</keyword>
<dbReference type="Proteomes" id="UP000475862">
    <property type="component" value="Unassembled WGS sequence"/>
</dbReference>
<keyword evidence="10 13" id="KW-0675">Receptor</keyword>
<feature type="transmembrane region" description="Helical" evidence="13">
    <location>
        <begin position="1463"/>
        <end position="1487"/>
    </location>
</feature>
<evidence type="ECO:0000259" key="16">
    <source>
        <dbReference type="Pfam" id="PF20805"/>
    </source>
</evidence>
<dbReference type="Pfam" id="PF01839">
    <property type="entry name" value="FG-GAP"/>
    <property type="match status" value="2"/>
</dbReference>
<dbReference type="InterPro" id="IPR000413">
    <property type="entry name" value="Integrin_alpha"/>
</dbReference>
<dbReference type="SUPFAM" id="SSF69318">
    <property type="entry name" value="Integrin alpha N-terminal domain"/>
    <property type="match status" value="1"/>
</dbReference>
<feature type="compositionally biased region" description="Low complexity" evidence="14">
    <location>
        <begin position="951"/>
        <end position="966"/>
    </location>
</feature>
<evidence type="ECO:0000256" key="2">
    <source>
        <dbReference type="ARBA" id="ARBA00008054"/>
    </source>
</evidence>